<evidence type="ECO:0000256" key="1">
    <source>
        <dbReference type="ARBA" id="ARBA00011955"/>
    </source>
</evidence>
<dbReference type="SUPFAM" id="SSF143631">
    <property type="entry name" value="ApbE-like"/>
    <property type="match status" value="1"/>
</dbReference>
<comment type="cofactor">
    <cofactor evidence="11">
        <name>Mg(2+)</name>
        <dbReference type="ChEBI" id="CHEBI:18420"/>
    </cofactor>
    <cofactor evidence="11">
        <name>Mn(2+)</name>
        <dbReference type="ChEBI" id="CHEBI:29035"/>
    </cofactor>
    <text evidence="11">Magnesium. Can also use manganese.</text>
</comment>
<feature type="chain" id="PRO_5039926083" description="FAD:protein FMN transferase" evidence="12">
    <location>
        <begin position="29"/>
        <end position="329"/>
    </location>
</feature>
<dbReference type="Gene3D" id="3.10.520.10">
    <property type="entry name" value="ApbE-like domains"/>
    <property type="match status" value="1"/>
</dbReference>
<proteinExistence type="inferred from homology"/>
<dbReference type="PANTHER" id="PTHR30040">
    <property type="entry name" value="THIAMINE BIOSYNTHESIS LIPOPROTEIN APBE"/>
    <property type="match status" value="1"/>
</dbReference>
<sequence>MTHLNRRRFITLFASAASIALASPKVFAAPDKLHRWQGTALGAEAAIYLDGLSQDQADEMISAALWEIERLENMFSLYRPGATISRLNRDGFVENPEQEFVELMSRAVMISRHTDGAFDPTIQTVWARLTELSQQISISDEGAVQAEIGRLKSLIGYEAIRIEPNRVSFAQQGMQVTLNGMAQGYITDRVAGVFRRNGMKNVLVDLGEKYAIGPRIDGTGWPVRFGGNDAQSSSGIRIYDGALATSSGSGFRFSLNGNYTHLIDPRSGTSPALWERVSVFADTAADADAFSTAFSMMRETEIRHAARHLPVRKILLVPLGEAQEIEIDV</sequence>
<feature type="binding site" evidence="11">
    <location>
        <position position="288"/>
    </location>
    <ligand>
        <name>Mg(2+)</name>
        <dbReference type="ChEBI" id="CHEBI:18420"/>
    </ligand>
</feature>
<dbReference type="PROSITE" id="PS51318">
    <property type="entry name" value="TAT"/>
    <property type="match status" value="1"/>
</dbReference>
<dbReference type="GO" id="GO:0016740">
    <property type="term" value="F:transferase activity"/>
    <property type="evidence" value="ECO:0007669"/>
    <property type="project" value="UniProtKB-UniRule"/>
</dbReference>
<evidence type="ECO:0000256" key="12">
    <source>
        <dbReference type="SAM" id="SignalP"/>
    </source>
</evidence>
<keyword evidence="6 10" id="KW-0274">FAD</keyword>
<evidence type="ECO:0000256" key="7">
    <source>
        <dbReference type="ARBA" id="ARBA00022842"/>
    </source>
</evidence>
<dbReference type="InterPro" id="IPR024932">
    <property type="entry name" value="ApbE"/>
</dbReference>
<gene>
    <name evidence="13" type="ORF">SAMN05428964_10333</name>
</gene>
<evidence type="ECO:0000256" key="9">
    <source>
        <dbReference type="ARBA" id="ARBA00048540"/>
    </source>
</evidence>
<keyword evidence="7 10" id="KW-0460">Magnesium</keyword>
<feature type="signal peptide" evidence="12">
    <location>
        <begin position="1"/>
        <end position="28"/>
    </location>
</feature>
<keyword evidence="4 10" id="KW-0808">Transferase</keyword>
<evidence type="ECO:0000256" key="10">
    <source>
        <dbReference type="PIRNR" id="PIRNR006268"/>
    </source>
</evidence>
<evidence type="ECO:0000256" key="6">
    <source>
        <dbReference type="ARBA" id="ARBA00022827"/>
    </source>
</evidence>
<keyword evidence="12" id="KW-0732">Signal</keyword>
<evidence type="ECO:0000256" key="8">
    <source>
        <dbReference type="ARBA" id="ARBA00031306"/>
    </source>
</evidence>
<keyword evidence="5 10" id="KW-0479">Metal-binding</keyword>
<comment type="catalytic activity">
    <reaction evidence="9 10">
        <text>L-threonyl-[protein] + FAD = FMN-L-threonyl-[protein] + AMP + H(+)</text>
        <dbReference type="Rhea" id="RHEA:36847"/>
        <dbReference type="Rhea" id="RHEA-COMP:11060"/>
        <dbReference type="Rhea" id="RHEA-COMP:11061"/>
        <dbReference type="ChEBI" id="CHEBI:15378"/>
        <dbReference type="ChEBI" id="CHEBI:30013"/>
        <dbReference type="ChEBI" id="CHEBI:57692"/>
        <dbReference type="ChEBI" id="CHEBI:74257"/>
        <dbReference type="ChEBI" id="CHEBI:456215"/>
        <dbReference type="EC" id="2.7.1.180"/>
    </reaction>
</comment>
<dbReference type="EC" id="2.7.1.180" evidence="1 10"/>
<feature type="binding site" evidence="11">
    <location>
        <position position="292"/>
    </location>
    <ligand>
        <name>Mg(2+)</name>
        <dbReference type="ChEBI" id="CHEBI:18420"/>
    </ligand>
</feature>
<keyword evidence="13" id="KW-0449">Lipoprotein</keyword>
<evidence type="ECO:0000256" key="4">
    <source>
        <dbReference type="ARBA" id="ARBA00022679"/>
    </source>
</evidence>
<dbReference type="Proteomes" id="UP000219068">
    <property type="component" value="Unassembled WGS sequence"/>
</dbReference>
<dbReference type="EMBL" id="OBMM01000003">
    <property type="protein sequence ID" value="SOC20249.1"/>
    <property type="molecule type" value="Genomic_DNA"/>
</dbReference>
<reference evidence="13 14" key="1">
    <citation type="submission" date="2017-08" db="EMBL/GenBank/DDBJ databases">
        <authorList>
            <person name="de Groot N.N."/>
        </authorList>
    </citation>
    <scope>NUCLEOTIDE SEQUENCE [LARGE SCALE GENOMIC DNA]</scope>
    <source>
        <strain evidence="13 14">USBA 78</strain>
    </source>
</reference>
<dbReference type="PIRSF" id="PIRSF006268">
    <property type="entry name" value="ApbE"/>
    <property type="match status" value="1"/>
</dbReference>
<dbReference type="GO" id="GO:0046872">
    <property type="term" value="F:metal ion binding"/>
    <property type="evidence" value="ECO:0007669"/>
    <property type="project" value="UniProtKB-UniRule"/>
</dbReference>
<evidence type="ECO:0000256" key="3">
    <source>
        <dbReference type="ARBA" id="ARBA00022630"/>
    </source>
</evidence>
<accession>A0A285TDQ2</accession>
<evidence type="ECO:0000256" key="11">
    <source>
        <dbReference type="PIRSR" id="PIRSR006268-2"/>
    </source>
</evidence>
<evidence type="ECO:0000313" key="13">
    <source>
        <dbReference type="EMBL" id="SOC20249.1"/>
    </source>
</evidence>
<dbReference type="RefSeq" id="WP_097051949.1">
    <property type="nucleotide sequence ID" value="NZ_OBMM01000003.1"/>
</dbReference>
<dbReference type="Pfam" id="PF02424">
    <property type="entry name" value="ApbE"/>
    <property type="match status" value="1"/>
</dbReference>
<name>A0A285TDQ2_9PROT</name>
<protein>
    <recommendedName>
        <fullName evidence="2 10">FAD:protein FMN transferase</fullName>
        <ecNumber evidence="1 10">2.7.1.180</ecNumber>
    </recommendedName>
    <alternativeName>
        <fullName evidence="8 10">Flavin transferase</fullName>
    </alternativeName>
</protein>
<keyword evidence="3 10" id="KW-0285">Flavoprotein</keyword>
<organism evidence="13 14">
    <name type="scientific">Thalassospira xiamenensis</name>
    <dbReference type="NCBI Taxonomy" id="220697"/>
    <lineage>
        <taxon>Bacteria</taxon>
        <taxon>Pseudomonadati</taxon>
        <taxon>Pseudomonadota</taxon>
        <taxon>Alphaproteobacteria</taxon>
        <taxon>Rhodospirillales</taxon>
        <taxon>Thalassospiraceae</taxon>
        <taxon>Thalassospira</taxon>
    </lineage>
</organism>
<evidence type="ECO:0000256" key="5">
    <source>
        <dbReference type="ARBA" id="ARBA00022723"/>
    </source>
</evidence>
<dbReference type="InterPro" id="IPR003374">
    <property type="entry name" value="ApbE-like_sf"/>
</dbReference>
<dbReference type="InterPro" id="IPR006311">
    <property type="entry name" value="TAT_signal"/>
</dbReference>
<dbReference type="AlphaFoldDB" id="A0A285TDQ2"/>
<dbReference type="PANTHER" id="PTHR30040:SF2">
    <property type="entry name" value="FAD:PROTEIN FMN TRANSFERASE"/>
    <property type="match status" value="1"/>
</dbReference>
<evidence type="ECO:0000313" key="14">
    <source>
        <dbReference type="Proteomes" id="UP000219068"/>
    </source>
</evidence>
<evidence type="ECO:0000256" key="2">
    <source>
        <dbReference type="ARBA" id="ARBA00016337"/>
    </source>
</evidence>
<comment type="similarity">
    <text evidence="10">Belongs to the ApbE family.</text>
</comment>
<feature type="binding site" evidence="11">
    <location>
        <position position="180"/>
    </location>
    <ligand>
        <name>Mg(2+)</name>
        <dbReference type="ChEBI" id="CHEBI:18420"/>
    </ligand>
</feature>